<dbReference type="Pfam" id="PF12680">
    <property type="entry name" value="SnoaL_2"/>
    <property type="match status" value="1"/>
</dbReference>
<comment type="caution">
    <text evidence="2">The sequence shown here is derived from an EMBL/GenBank/DDBJ whole genome shotgun (WGS) entry which is preliminary data.</text>
</comment>
<keyword evidence="3" id="KW-1185">Reference proteome</keyword>
<evidence type="ECO:0000313" key="3">
    <source>
        <dbReference type="Proteomes" id="UP001168552"/>
    </source>
</evidence>
<dbReference type="Proteomes" id="UP001168552">
    <property type="component" value="Unassembled WGS sequence"/>
</dbReference>
<evidence type="ECO:0000259" key="1">
    <source>
        <dbReference type="Pfam" id="PF12680"/>
    </source>
</evidence>
<accession>A0ABT8F232</accession>
<proteinExistence type="predicted"/>
<dbReference type="SUPFAM" id="SSF54427">
    <property type="entry name" value="NTF2-like"/>
    <property type="match status" value="1"/>
</dbReference>
<evidence type="ECO:0000313" key="2">
    <source>
        <dbReference type="EMBL" id="MDN4164354.1"/>
    </source>
</evidence>
<name>A0ABT8F232_9BACT</name>
<sequence length="157" mass="18063">MDTPEDLIHRFYTAFQNKDYRTMQACYADEASFNDPAFRNLSGYEAGAMWEMLIHRGSDTTIEYELIKADDNEAIVRWTARYSFGPKKRPVVNRIQATIKVKDGKIIAHTDTFPFYAWARQALGISGWLLGWTPYVKKKVQKGALSSLARFIAKKNE</sequence>
<feature type="domain" description="SnoaL-like" evidence="1">
    <location>
        <begin position="9"/>
        <end position="109"/>
    </location>
</feature>
<dbReference type="InterPro" id="IPR037401">
    <property type="entry name" value="SnoaL-like"/>
</dbReference>
<dbReference type="RefSeq" id="WP_320002880.1">
    <property type="nucleotide sequence ID" value="NZ_JAUHJS010000001.1"/>
</dbReference>
<dbReference type="InterPro" id="IPR032710">
    <property type="entry name" value="NTF2-like_dom_sf"/>
</dbReference>
<dbReference type="EMBL" id="JAUHJS010000001">
    <property type="protein sequence ID" value="MDN4164354.1"/>
    <property type="molecule type" value="Genomic_DNA"/>
</dbReference>
<organism evidence="2 3">
    <name type="scientific">Shiella aurantiaca</name>
    <dbReference type="NCBI Taxonomy" id="3058365"/>
    <lineage>
        <taxon>Bacteria</taxon>
        <taxon>Pseudomonadati</taxon>
        <taxon>Bacteroidota</taxon>
        <taxon>Cytophagia</taxon>
        <taxon>Cytophagales</taxon>
        <taxon>Shiellaceae</taxon>
        <taxon>Shiella</taxon>
    </lineage>
</organism>
<protein>
    <submittedName>
        <fullName evidence="2">Nuclear transport factor 2 family protein</fullName>
    </submittedName>
</protein>
<dbReference type="Gene3D" id="3.10.450.50">
    <property type="match status" value="1"/>
</dbReference>
<reference evidence="2" key="1">
    <citation type="submission" date="2023-06" db="EMBL/GenBank/DDBJ databases">
        <title>Cytophagales bacterium Strain LB-30, isolated from soil.</title>
        <authorList>
            <person name="Liu B."/>
        </authorList>
    </citation>
    <scope>NUCLEOTIDE SEQUENCE</scope>
    <source>
        <strain evidence="2">LB-30</strain>
    </source>
</reference>
<gene>
    <name evidence="2" type="ORF">QWY31_02510</name>
</gene>